<sequence>MPDTMTLGSIRAPSGAVVLGCGGHLDEWADFGEPLSSRARRAAGTGGAHLKDGLAEAIAVPVGTGPLTVTATTRPGAYALAEAIAVLEVALGLPWSAVSEQPDSVLLGELPVDTGGMIIGDPIALDSWVGTVSPSATVDGLADVLVRGDGSEQAQAEFGSQPIPAFRAGGPHGWLDLPVDAAYEQAATVNRWAVVQGHYKYLAKVELHTHHHLGQRAGWPHALGAGTIEVAGCPVLAVHWDPAELQRFDGGQSHPVSLENVAGSAVLRWTLPLASATSAAS</sequence>
<protein>
    <submittedName>
        <fullName evidence="1">Uncharacterized protein</fullName>
    </submittedName>
</protein>
<gene>
    <name evidence="1" type="ORF">ACFOZ4_36770</name>
</gene>
<accession>A0ABV8M0T3</accession>
<evidence type="ECO:0000313" key="2">
    <source>
        <dbReference type="Proteomes" id="UP001595816"/>
    </source>
</evidence>
<dbReference type="RefSeq" id="WP_253751378.1">
    <property type="nucleotide sequence ID" value="NZ_JAMZDZ010000001.1"/>
</dbReference>
<name>A0ABV8M0T3_9ACTN</name>
<proteinExistence type="predicted"/>
<comment type="caution">
    <text evidence="1">The sequence shown here is derived from an EMBL/GenBank/DDBJ whole genome shotgun (WGS) entry which is preliminary data.</text>
</comment>
<organism evidence="1 2">
    <name type="scientific">Hamadaea flava</name>
    <dbReference type="NCBI Taxonomy" id="1742688"/>
    <lineage>
        <taxon>Bacteria</taxon>
        <taxon>Bacillati</taxon>
        <taxon>Actinomycetota</taxon>
        <taxon>Actinomycetes</taxon>
        <taxon>Micromonosporales</taxon>
        <taxon>Micromonosporaceae</taxon>
        <taxon>Hamadaea</taxon>
    </lineage>
</organism>
<keyword evidence="2" id="KW-1185">Reference proteome</keyword>
<reference evidence="2" key="1">
    <citation type="journal article" date="2019" name="Int. J. Syst. Evol. Microbiol.">
        <title>The Global Catalogue of Microorganisms (GCM) 10K type strain sequencing project: providing services to taxonomists for standard genome sequencing and annotation.</title>
        <authorList>
            <consortium name="The Broad Institute Genomics Platform"/>
            <consortium name="The Broad Institute Genome Sequencing Center for Infectious Disease"/>
            <person name="Wu L."/>
            <person name="Ma J."/>
        </authorList>
    </citation>
    <scope>NUCLEOTIDE SEQUENCE [LARGE SCALE GENOMIC DNA]</scope>
    <source>
        <strain evidence="2">CGMCC 4.7289</strain>
    </source>
</reference>
<dbReference type="EMBL" id="JBHSAY010000029">
    <property type="protein sequence ID" value="MFC4136193.1"/>
    <property type="molecule type" value="Genomic_DNA"/>
</dbReference>
<evidence type="ECO:0000313" key="1">
    <source>
        <dbReference type="EMBL" id="MFC4136193.1"/>
    </source>
</evidence>
<dbReference type="Proteomes" id="UP001595816">
    <property type="component" value="Unassembled WGS sequence"/>
</dbReference>